<comment type="subcellular location">
    <subcellularLocation>
        <location evidence="1">Endomembrane system</location>
        <topology evidence="1">Multi-pass membrane protein</topology>
    </subcellularLocation>
</comment>
<dbReference type="EMBL" id="BAABRI010000016">
    <property type="protein sequence ID" value="GAA5483598.1"/>
    <property type="molecule type" value="Genomic_DNA"/>
</dbReference>
<evidence type="ECO:0000256" key="4">
    <source>
        <dbReference type="ARBA" id="ARBA00023136"/>
    </source>
</evidence>
<keyword evidence="4 5" id="KW-0472">Membrane</keyword>
<protein>
    <recommendedName>
        <fullName evidence="8">Phospholipid methyltransferase</fullName>
    </recommendedName>
</protein>
<feature type="transmembrane region" description="Helical" evidence="5">
    <location>
        <begin position="38"/>
        <end position="62"/>
    </location>
</feature>
<evidence type="ECO:0000313" key="7">
    <source>
        <dbReference type="Proteomes" id="UP001476282"/>
    </source>
</evidence>
<proteinExistence type="predicted"/>
<evidence type="ECO:0008006" key="8">
    <source>
        <dbReference type="Google" id="ProtNLM"/>
    </source>
</evidence>
<feature type="transmembrane region" description="Helical" evidence="5">
    <location>
        <begin position="12"/>
        <end position="32"/>
    </location>
</feature>
<feature type="transmembrane region" description="Helical" evidence="5">
    <location>
        <begin position="171"/>
        <end position="191"/>
    </location>
</feature>
<dbReference type="Gene3D" id="1.20.120.1630">
    <property type="match status" value="1"/>
</dbReference>
<name>A0ABP9UPX1_9BACT</name>
<comment type="caution">
    <text evidence="6">The sequence shown here is derived from an EMBL/GenBank/DDBJ whole genome shotgun (WGS) entry which is preliminary data.</text>
</comment>
<evidence type="ECO:0000256" key="1">
    <source>
        <dbReference type="ARBA" id="ARBA00004127"/>
    </source>
</evidence>
<keyword evidence="2 5" id="KW-0812">Transmembrane</keyword>
<keyword evidence="7" id="KW-1185">Reference proteome</keyword>
<reference evidence="6 7" key="1">
    <citation type="submission" date="2024-02" db="EMBL/GenBank/DDBJ databases">
        <title>Haloferula sargassicola NBRC 104335.</title>
        <authorList>
            <person name="Ichikawa N."/>
            <person name="Katano-Makiyama Y."/>
            <person name="Hidaka K."/>
        </authorList>
    </citation>
    <scope>NUCLEOTIDE SEQUENCE [LARGE SCALE GENOMIC DNA]</scope>
    <source>
        <strain evidence="6 7">NBRC 104335</strain>
    </source>
</reference>
<evidence type="ECO:0000256" key="3">
    <source>
        <dbReference type="ARBA" id="ARBA00022989"/>
    </source>
</evidence>
<evidence type="ECO:0000256" key="2">
    <source>
        <dbReference type="ARBA" id="ARBA00022692"/>
    </source>
</evidence>
<dbReference type="Pfam" id="PF04191">
    <property type="entry name" value="PEMT"/>
    <property type="match status" value="1"/>
</dbReference>
<dbReference type="PROSITE" id="PS50244">
    <property type="entry name" value="S5A_REDUCTASE"/>
    <property type="match status" value="1"/>
</dbReference>
<evidence type="ECO:0000256" key="5">
    <source>
        <dbReference type="SAM" id="Phobius"/>
    </source>
</evidence>
<feature type="transmembrane region" description="Helical" evidence="5">
    <location>
        <begin position="203"/>
        <end position="222"/>
    </location>
</feature>
<organism evidence="6 7">
    <name type="scientific">Haloferula sargassicola</name>
    <dbReference type="NCBI Taxonomy" id="490096"/>
    <lineage>
        <taxon>Bacteria</taxon>
        <taxon>Pseudomonadati</taxon>
        <taxon>Verrucomicrobiota</taxon>
        <taxon>Verrucomicrobiia</taxon>
        <taxon>Verrucomicrobiales</taxon>
        <taxon>Verrucomicrobiaceae</taxon>
        <taxon>Haloferula</taxon>
    </lineage>
</organism>
<evidence type="ECO:0000313" key="6">
    <source>
        <dbReference type="EMBL" id="GAA5483598.1"/>
    </source>
</evidence>
<gene>
    <name evidence="6" type="ORF">Hsar01_02832</name>
</gene>
<dbReference type="InterPro" id="IPR007318">
    <property type="entry name" value="Phopholipid_MeTrfase"/>
</dbReference>
<accession>A0ABP9UPX1</accession>
<dbReference type="Proteomes" id="UP001476282">
    <property type="component" value="Unassembled WGS sequence"/>
</dbReference>
<dbReference type="RefSeq" id="WP_353567709.1">
    <property type="nucleotide sequence ID" value="NZ_BAABRI010000016.1"/>
</dbReference>
<feature type="transmembrane region" description="Helical" evidence="5">
    <location>
        <begin position="87"/>
        <end position="103"/>
    </location>
</feature>
<keyword evidence="3 5" id="KW-1133">Transmembrane helix</keyword>
<feature type="transmembrane region" description="Helical" evidence="5">
    <location>
        <begin position="109"/>
        <end position="127"/>
    </location>
</feature>
<sequence length="240" mass="26381">MKVRIGNFLYHHRNVLFPIVYALLFIKGPLLMPDYRVAAIAGFLVAFSGQVLRGATVGLDYIKRGGKNRMPYADDLVTGGLFSHCRNPLYVGNVTILIGAGIASNSLLFMTAGLAFFLFTYSCIVAAEENFLRGKFGGDFDDYCSRVGRFTFNPRGLGETMRSMRFNWRRLISAEYNSAFIWLLASSAGVLQNAWRADEIGGPVATAAMTLLGLSVLGYLIARILKKTGRLRQPVAAQAC</sequence>